<dbReference type="Gene3D" id="3.40.50.1820">
    <property type="entry name" value="alpha/beta hydrolase"/>
    <property type="match status" value="1"/>
</dbReference>
<dbReference type="EMBL" id="LZKQ01000289">
    <property type="protein sequence ID" value="OBI75773.1"/>
    <property type="molecule type" value="Genomic_DNA"/>
</dbReference>
<dbReference type="AlphaFoldDB" id="A0A1A3BN78"/>
<dbReference type="SUPFAM" id="SSF53474">
    <property type="entry name" value="alpha/beta-Hydrolases"/>
    <property type="match status" value="1"/>
</dbReference>
<reference evidence="3 4" key="1">
    <citation type="submission" date="2016-06" db="EMBL/GenBank/DDBJ databases">
        <authorList>
            <person name="Kjaerup R.B."/>
            <person name="Dalgaard T.S."/>
            <person name="Juul-Madsen H.R."/>
        </authorList>
    </citation>
    <scope>NUCLEOTIDE SEQUENCE [LARGE SCALE GENOMIC DNA]</scope>
    <source>
        <strain evidence="3 4">1081914.2</strain>
    </source>
</reference>
<proteinExistence type="inferred from homology"/>
<dbReference type="Gene3D" id="1.20.1440.110">
    <property type="entry name" value="acylaminoacyl peptidase"/>
    <property type="match status" value="1"/>
</dbReference>
<dbReference type="PANTHER" id="PTHR22946:SF12">
    <property type="entry name" value="CONIDIAL PIGMENT BIOSYNTHESIS PROTEIN AYG1 (AFU_ORTHOLOGUE AFUA_2G17550)"/>
    <property type="match status" value="1"/>
</dbReference>
<dbReference type="Proteomes" id="UP000093795">
    <property type="component" value="Unassembled WGS sequence"/>
</dbReference>
<dbReference type="PANTHER" id="PTHR22946">
    <property type="entry name" value="DIENELACTONE HYDROLASE DOMAIN-CONTAINING PROTEIN-RELATED"/>
    <property type="match status" value="1"/>
</dbReference>
<dbReference type="GO" id="GO:0016787">
    <property type="term" value="F:hydrolase activity"/>
    <property type="evidence" value="ECO:0007669"/>
    <property type="project" value="UniProtKB-KW"/>
</dbReference>
<keyword evidence="2" id="KW-0378">Hydrolase</keyword>
<organism evidence="3 4">
    <name type="scientific">Mycobacterium asiaticum</name>
    <dbReference type="NCBI Taxonomy" id="1790"/>
    <lineage>
        <taxon>Bacteria</taxon>
        <taxon>Bacillati</taxon>
        <taxon>Actinomycetota</taxon>
        <taxon>Actinomycetes</taxon>
        <taxon>Mycobacteriales</taxon>
        <taxon>Mycobacteriaceae</taxon>
        <taxon>Mycobacterium</taxon>
    </lineage>
</organism>
<gene>
    <name evidence="3" type="ORF">A9X01_04480</name>
</gene>
<evidence type="ECO:0000256" key="2">
    <source>
        <dbReference type="ARBA" id="ARBA00022801"/>
    </source>
</evidence>
<dbReference type="InterPro" id="IPR010520">
    <property type="entry name" value="FrsA-like"/>
</dbReference>
<sequence>MMDEKEAFMTTSGSTVSNQDALSVIELFPQDEDWSIQTMRLLAQVSVGGADLFECSRTAARIGSVTTDTEIWYREWHKTASDVAAQGDEAWAHGDRTTARRAFFRSCSYYRHSEFFLASDDPRRTQAYTLGRNNFRRAAQLTDGLIEQLEVPFEGQTMEGYIVRPDASGARRPTVLFLGGADSWAEELYFLGGSEFPARGMNVVMIDTPGRGSSLRFKQMYSRPDYEVPVRAVLDHLQQRDDVDSDRLGLAGVSFGGYYAPRAAAFEPRVKAVAAWCGTWSILTDFYEFYPALQEQLQWLSGSKDDAEARRKLAAFTLEGVADQIAVPVYVMHGTRDIIMDVAGAHRFIEALTTDDVTVDIYEGAGSLHCSYDYLAVAAARLTDWFAHRLID</sequence>
<evidence type="ECO:0000313" key="3">
    <source>
        <dbReference type="EMBL" id="OBI75773.1"/>
    </source>
</evidence>
<dbReference type="Pfam" id="PF06500">
    <property type="entry name" value="FrsA-like"/>
    <property type="match status" value="1"/>
</dbReference>
<evidence type="ECO:0000313" key="4">
    <source>
        <dbReference type="Proteomes" id="UP000093795"/>
    </source>
</evidence>
<evidence type="ECO:0000256" key="1">
    <source>
        <dbReference type="ARBA" id="ARBA00008645"/>
    </source>
</evidence>
<name>A0A1A3BN78_MYCAS</name>
<comment type="similarity">
    <text evidence="1">Belongs to the AB hydrolase superfamily.</text>
</comment>
<comment type="caution">
    <text evidence="3">The sequence shown here is derived from an EMBL/GenBank/DDBJ whole genome shotgun (WGS) entry which is preliminary data.</text>
</comment>
<evidence type="ECO:0008006" key="5">
    <source>
        <dbReference type="Google" id="ProtNLM"/>
    </source>
</evidence>
<dbReference type="InterPro" id="IPR029058">
    <property type="entry name" value="AB_hydrolase_fold"/>
</dbReference>
<protein>
    <recommendedName>
        <fullName evidence="5">Dipeptidyl aminopeptidase</fullName>
    </recommendedName>
</protein>
<accession>A0A1A3BN78</accession>
<dbReference type="InterPro" id="IPR050261">
    <property type="entry name" value="FrsA_esterase"/>
</dbReference>